<dbReference type="AlphaFoldDB" id="A0A6M8BDP7"/>
<name>A0A6M8BDP7_9CYAN</name>
<protein>
    <submittedName>
        <fullName evidence="1">Uncharacterized protein</fullName>
    </submittedName>
</protein>
<keyword evidence="2" id="KW-1185">Reference proteome</keyword>
<accession>A0A6M8BDP7</accession>
<dbReference type="EMBL" id="CP053661">
    <property type="protein sequence ID" value="QKD84934.1"/>
    <property type="molecule type" value="Genomic_DNA"/>
</dbReference>
<organism evidence="1 2">
    <name type="scientific">Thermoleptolyngbya sichuanensis A183</name>
    <dbReference type="NCBI Taxonomy" id="2737172"/>
    <lineage>
        <taxon>Bacteria</taxon>
        <taxon>Bacillati</taxon>
        <taxon>Cyanobacteriota</taxon>
        <taxon>Cyanophyceae</taxon>
        <taxon>Oculatellales</taxon>
        <taxon>Oculatellaceae</taxon>
        <taxon>Thermoleptolyngbya</taxon>
        <taxon>Thermoleptolyngbya sichuanensis</taxon>
    </lineage>
</organism>
<proteinExistence type="predicted"/>
<evidence type="ECO:0000313" key="2">
    <source>
        <dbReference type="Proteomes" id="UP000505210"/>
    </source>
</evidence>
<dbReference type="KEGG" id="theu:HPC62_12385"/>
<gene>
    <name evidence="1" type="ORF">HPC62_12385</name>
</gene>
<sequence length="124" mass="14080">MEETQRQASSSQYTDDLIGAAIFDLSGLPKEYFTTAESSDVSWVQTIFQALGLQSLLMSSLKLDGFRHAVIHSADYRAVVVRQKNRYTALLTRQTSEALPESFIQWAQEFEPTMLRSHPRFSAM</sequence>
<evidence type="ECO:0000313" key="1">
    <source>
        <dbReference type="EMBL" id="QKD84934.1"/>
    </source>
</evidence>
<dbReference type="Proteomes" id="UP000505210">
    <property type="component" value="Chromosome"/>
</dbReference>
<reference evidence="1 2" key="1">
    <citation type="submission" date="2020-05" db="EMBL/GenBank/DDBJ databases">
        <title>Complete genome sequence of of a novel Thermoleptolyngbya strain isolated from hot springs of Ganzi, Sichuan China.</title>
        <authorList>
            <person name="Tang J."/>
            <person name="Daroch M."/>
            <person name="Li L."/>
            <person name="Waleron K."/>
            <person name="Waleron M."/>
            <person name="Waleron M."/>
        </authorList>
    </citation>
    <scope>NUCLEOTIDE SEQUENCE [LARGE SCALE GENOMIC DNA]</scope>
    <source>
        <strain evidence="1 2">PKUAC-SCTA183</strain>
    </source>
</reference>